<dbReference type="Gene3D" id="3.30.1150.10">
    <property type="match status" value="1"/>
</dbReference>
<evidence type="ECO:0000256" key="2">
    <source>
        <dbReference type="ARBA" id="ARBA00006555"/>
    </source>
</evidence>
<evidence type="ECO:0000256" key="1">
    <source>
        <dbReference type="ARBA" id="ARBA00004383"/>
    </source>
</evidence>
<keyword evidence="9" id="KW-0472">Membrane</keyword>
<evidence type="ECO:0000256" key="4">
    <source>
        <dbReference type="ARBA" id="ARBA00022475"/>
    </source>
</evidence>
<protein>
    <recommendedName>
        <fullName evidence="10">TonB C-terminal domain-containing protein</fullName>
    </recommendedName>
</protein>
<evidence type="ECO:0000259" key="10">
    <source>
        <dbReference type="PROSITE" id="PS52015"/>
    </source>
</evidence>
<keyword evidence="4" id="KW-1003">Cell membrane</keyword>
<gene>
    <name evidence="11" type="ORF">GCM10023186_30250</name>
</gene>
<dbReference type="InterPro" id="IPR006260">
    <property type="entry name" value="TonB/TolA_C"/>
</dbReference>
<sequence length="251" mass="28443">MQAQQTSGSNEPRTVVEYFDVNNKKLPSAEGAVTRVETQFADSLHAVEFTYNANGTKIATWPYEHYRKHITHGVAERWYKNGQLHWRDTWVHGQRTGELVVYHRTGQLKRREQFVANESKGGTCYAPDGQVVPYFPFMQMPTPPGGMAGLMNHLGKNIHYPAEALREQVQGKVFVGFVVDTLGRVTNPVVRQGLHPALDEEALRVISDLPDWEPGRQDEVPVTVVYTVPVTFTIKNGFAPRRNKRREAAME</sequence>
<dbReference type="InterPro" id="IPR051045">
    <property type="entry name" value="TonB-dependent_transducer"/>
</dbReference>
<dbReference type="SUPFAM" id="SSF74653">
    <property type="entry name" value="TolA/TonB C-terminal domain"/>
    <property type="match status" value="1"/>
</dbReference>
<feature type="domain" description="TonB C-terminal" evidence="10">
    <location>
        <begin position="145"/>
        <end position="241"/>
    </location>
</feature>
<reference evidence="12" key="1">
    <citation type="journal article" date="2019" name="Int. J. Syst. Evol. Microbiol.">
        <title>The Global Catalogue of Microorganisms (GCM) 10K type strain sequencing project: providing services to taxonomists for standard genome sequencing and annotation.</title>
        <authorList>
            <consortium name="The Broad Institute Genomics Platform"/>
            <consortium name="The Broad Institute Genome Sequencing Center for Infectious Disease"/>
            <person name="Wu L."/>
            <person name="Ma J."/>
        </authorList>
    </citation>
    <scope>NUCLEOTIDE SEQUENCE [LARGE SCALE GENOMIC DNA]</scope>
    <source>
        <strain evidence="12">JCM 17924</strain>
    </source>
</reference>
<keyword evidence="6" id="KW-0812">Transmembrane</keyword>
<organism evidence="11 12">
    <name type="scientific">Hymenobacter koreensis</name>
    <dbReference type="NCBI Taxonomy" id="1084523"/>
    <lineage>
        <taxon>Bacteria</taxon>
        <taxon>Pseudomonadati</taxon>
        <taxon>Bacteroidota</taxon>
        <taxon>Cytophagia</taxon>
        <taxon>Cytophagales</taxon>
        <taxon>Hymenobacteraceae</taxon>
        <taxon>Hymenobacter</taxon>
    </lineage>
</organism>
<dbReference type="Pfam" id="PF03544">
    <property type="entry name" value="TonB_C"/>
    <property type="match status" value="1"/>
</dbReference>
<dbReference type="PANTHER" id="PTHR33446">
    <property type="entry name" value="PROTEIN TONB-RELATED"/>
    <property type="match status" value="1"/>
</dbReference>
<comment type="subcellular location">
    <subcellularLocation>
        <location evidence="1">Cell inner membrane</location>
        <topology evidence="1">Single-pass membrane protein</topology>
        <orientation evidence="1">Periplasmic side</orientation>
    </subcellularLocation>
</comment>
<name>A0ABP8J7E3_9BACT</name>
<evidence type="ECO:0000256" key="3">
    <source>
        <dbReference type="ARBA" id="ARBA00022448"/>
    </source>
</evidence>
<keyword evidence="12" id="KW-1185">Reference proteome</keyword>
<evidence type="ECO:0000256" key="6">
    <source>
        <dbReference type="ARBA" id="ARBA00022692"/>
    </source>
</evidence>
<dbReference type="SUPFAM" id="SSF82185">
    <property type="entry name" value="Histone H3 K4-specific methyltransferase SET7/9 N-terminal domain"/>
    <property type="match status" value="1"/>
</dbReference>
<keyword evidence="5" id="KW-0997">Cell inner membrane</keyword>
<dbReference type="PANTHER" id="PTHR33446:SF2">
    <property type="entry name" value="PROTEIN TONB"/>
    <property type="match status" value="1"/>
</dbReference>
<comment type="caution">
    <text evidence="11">The sequence shown here is derived from an EMBL/GenBank/DDBJ whole genome shotgun (WGS) entry which is preliminary data.</text>
</comment>
<accession>A0ABP8J7E3</accession>
<comment type="similarity">
    <text evidence="2">Belongs to the TonB family.</text>
</comment>
<dbReference type="Gene3D" id="2.20.110.10">
    <property type="entry name" value="Histone H3 K4-specific methyltransferase SET7/9 N-terminal domain"/>
    <property type="match status" value="1"/>
</dbReference>
<evidence type="ECO:0000256" key="5">
    <source>
        <dbReference type="ARBA" id="ARBA00022519"/>
    </source>
</evidence>
<evidence type="ECO:0000256" key="8">
    <source>
        <dbReference type="ARBA" id="ARBA00022989"/>
    </source>
</evidence>
<dbReference type="PROSITE" id="PS52015">
    <property type="entry name" value="TONB_CTD"/>
    <property type="match status" value="1"/>
</dbReference>
<dbReference type="EMBL" id="BAABHA010000010">
    <property type="protein sequence ID" value="GAA4386062.1"/>
    <property type="molecule type" value="Genomic_DNA"/>
</dbReference>
<keyword evidence="8" id="KW-1133">Transmembrane helix</keyword>
<evidence type="ECO:0000256" key="7">
    <source>
        <dbReference type="ARBA" id="ARBA00022927"/>
    </source>
</evidence>
<proteinExistence type="inferred from homology"/>
<dbReference type="NCBIfam" id="TIGR01352">
    <property type="entry name" value="tonB_Cterm"/>
    <property type="match status" value="1"/>
</dbReference>
<dbReference type="RefSeq" id="WP_345225601.1">
    <property type="nucleotide sequence ID" value="NZ_BAABHA010000010.1"/>
</dbReference>
<keyword evidence="7" id="KW-0653">Protein transport</keyword>
<evidence type="ECO:0000313" key="12">
    <source>
        <dbReference type="Proteomes" id="UP001500454"/>
    </source>
</evidence>
<keyword evidence="3" id="KW-0813">Transport</keyword>
<evidence type="ECO:0000256" key="9">
    <source>
        <dbReference type="ARBA" id="ARBA00023136"/>
    </source>
</evidence>
<evidence type="ECO:0000313" key="11">
    <source>
        <dbReference type="EMBL" id="GAA4386062.1"/>
    </source>
</evidence>
<dbReference type="InterPro" id="IPR037682">
    <property type="entry name" value="TonB_C"/>
</dbReference>
<dbReference type="Proteomes" id="UP001500454">
    <property type="component" value="Unassembled WGS sequence"/>
</dbReference>